<dbReference type="Pfam" id="PF13976">
    <property type="entry name" value="gag_pre-integrs"/>
    <property type="match status" value="1"/>
</dbReference>
<sequence length="496" mass="57427">MAGLLFRMFSVDRTEVRGTMQAEQVPHSKELHKPKQPQNLEYFKDKMLLMQAQEYEANECDAFDLDVDEAPTAQSMFMANLSFADPVYDEAGPSYDSDTLSEVYDHDNYQDVVCEHHEDNAELVVQNNVSSLPNDASMMIVNEMHEQTAQCVSVKAHTKVVDASLTVELAIYKEQVKLYERRAKTLKKGTSFCKMKLNSTINHNKSMVEEVTYLKKDFKQKENKYLEEFLDMKALKEKVKDKLLKQDQSLQTVHMLCKPKPYYDDQRKVAIGYKNPLCLTRAKQLMPLCNLLLLMLTNRNPIKIGDPTFQTLHLRLFSNAGRTDFPLVFGLRLLTWLRNFVKKFIETVRFGNDYFGAIMGYRDYVIGDSVISRVYYMEGLGHNLLSVGQFCYSDLKVAFRKSSCYVRDTNSIEIIKSSRGSNLYTISVEDMLKSSPICLLSKAFKNKSWLWHRRLNHLNFDTINDLSRKYLVKGLTRLKFKKDHLLSVSTRKKQKA</sequence>
<dbReference type="EMBL" id="BKCJ010001058">
    <property type="protein sequence ID" value="GEU38499.1"/>
    <property type="molecule type" value="Genomic_DNA"/>
</dbReference>
<dbReference type="AlphaFoldDB" id="A0A6L2JPE3"/>
<dbReference type="InterPro" id="IPR025724">
    <property type="entry name" value="GAG-pre-integrase_dom"/>
</dbReference>
<evidence type="ECO:0000259" key="1">
    <source>
        <dbReference type="Pfam" id="PF13976"/>
    </source>
</evidence>
<reference evidence="2" key="1">
    <citation type="journal article" date="2019" name="Sci. Rep.">
        <title>Draft genome of Tanacetum cinerariifolium, the natural source of mosquito coil.</title>
        <authorList>
            <person name="Yamashiro T."/>
            <person name="Shiraishi A."/>
            <person name="Satake H."/>
            <person name="Nakayama K."/>
        </authorList>
    </citation>
    <scope>NUCLEOTIDE SEQUENCE</scope>
</reference>
<comment type="caution">
    <text evidence="2">The sequence shown here is derived from an EMBL/GenBank/DDBJ whole genome shotgun (WGS) entry which is preliminary data.</text>
</comment>
<proteinExistence type="predicted"/>
<organism evidence="2">
    <name type="scientific">Tanacetum cinerariifolium</name>
    <name type="common">Dalmatian daisy</name>
    <name type="synonym">Chrysanthemum cinerariifolium</name>
    <dbReference type="NCBI Taxonomy" id="118510"/>
    <lineage>
        <taxon>Eukaryota</taxon>
        <taxon>Viridiplantae</taxon>
        <taxon>Streptophyta</taxon>
        <taxon>Embryophyta</taxon>
        <taxon>Tracheophyta</taxon>
        <taxon>Spermatophyta</taxon>
        <taxon>Magnoliopsida</taxon>
        <taxon>eudicotyledons</taxon>
        <taxon>Gunneridae</taxon>
        <taxon>Pentapetalae</taxon>
        <taxon>asterids</taxon>
        <taxon>campanulids</taxon>
        <taxon>Asterales</taxon>
        <taxon>Asteraceae</taxon>
        <taxon>Asteroideae</taxon>
        <taxon>Anthemideae</taxon>
        <taxon>Anthemidinae</taxon>
        <taxon>Tanacetum</taxon>
    </lineage>
</organism>
<gene>
    <name evidence="2" type="ORF">Tci_010477</name>
</gene>
<evidence type="ECO:0000313" key="2">
    <source>
        <dbReference type="EMBL" id="GEU38499.1"/>
    </source>
</evidence>
<name>A0A6L2JPE3_TANCI</name>
<feature type="domain" description="GAG-pre-integrase" evidence="1">
    <location>
        <begin position="422"/>
        <end position="481"/>
    </location>
</feature>
<accession>A0A6L2JPE3</accession>
<protein>
    <submittedName>
        <fullName evidence="2">Integrase, catalytic region, zinc finger, CCHC-type, peptidase aspartic, catalytic</fullName>
    </submittedName>
</protein>